<evidence type="ECO:0000256" key="4">
    <source>
        <dbReference type="ARBA" id="ARBA00022729"/>
    </source>
</evidence>
<protein>
    <recommendedName>
        <fullName evidence="3 7">Beta-galactosidase</fullName>
        <ecNumber evidence="3 7">3.2.1.23</ecNumber>
    </recommendedName>
</protein>
<gene>
    <name evidence="12" type="ORF">HID58_014418</name>
</gene>
<dbReference type="InterPro" id="IPR031330">
    <property type="entry name" value="Gly_Hdrlase_35_cat"/>
</dbReference>
<keyword evidence="4" id="KW-0732">Signal</keyword>
<name>A0ABQ8DH88_BRANA</name>
<dbReference type="InterPro" id="IPR048913">
    <property type="entry name" value="BetaGal_gal-bd"/>
</dbReference>
<evidence type="ECO:0000259" key="9">
    <source>
        <dbReference type="Pfam" id="PF01301"/>
    </source>
</evidence>
<feature type="domain" description="Beta-galactosidase galactose-binding" evidence="11">
    <location>
        <begin position="471"/>
        <end position="538"/>
    </location>
</feature>
<reference evidence="12 13" key="1">
    <citation type="submission" date="2021-05" db="EMBL/GenBank/DDBJ databases">
        <title>Genome Assembly of Synthetic Allotetraploid Brassica napus Reveals Homoeologous Exchanges between Subgenomes.</title>
        <authorList>
            <person name="Davis J.T."/>
        </authorList>
    </citation>
    <scope>NUCLEOTIDE SEQUENCE [LARGE SCALE GENOMIC DNA]</scope>
    <source>
        <strain evidence="13">cv. Da-Ae</strain>
        <tissue evidence="12">Seedling</tissue>
    </source>
</reference>
<dbReference type="Pfam" id="PF01301">
    <property type="entry name" value="Glyco_hydro_35"/>
    <property type="match status" value="1"/>
</dbReference>
<comment type="similarity">
    <text evidence="2 8">Belongs to the glycosyl hydrolase 35 family.</text>
</comment>
<proteinExistence type="inferred from homology"/>
<dbReference type="InterPro" id="IPR017853">
    <property type="entry name" value="GH"/>
</dbReference>
<evidence type="ECO:0000259" key="10">
    <source>
        <dbReference type="Pfam" id="PF17834"/>
    </source>
</evidence>
<dbReference type="Pfam" id="PF17834">
    <property type="entry name" value="GHD"/>
    <property type="match status" value="1"/>
</dbReference>
<evidence type="ECO:0000313" key="13">
    <source>
        <dbReference type="Proteomes" id="UP000824890"/>
    </source>
</evidence>
<dbReference type="InterPro" id="IPR008979">
    <property type="entry name" value="Galactose-bd-like_sf"/>
</dbReference>
<evidence type="ECO:0000313" key="12">
    <source>
        <dbReference type="EMBL" id="KAH0928691.1"/>
    </source>
</evidence>
<feature type="domain" description="Beta-galactosidase galactose-binding" evidence="11">
    <location>
        <begin position="620"/>
        <end position="706"/>
    </location>
</feature>
<dbReference type="PANTHER" id="PTHR23421">
    <property type="entry name" value="BETA-GALACTOSIDASE RELATED"/>
    <property type="match status" value="1"/>
</dbReference>
<evidence type="ECO:0000256" key="7">
    <source>
        <dbReference type="RuleBase" id="RU000675"/>
    </source>
</evidence>
<evidence type="ECO:0000259" key="11">
    <source>
        <dbReference type="Pfam" id="PF21467"/>
    </source>
</evidence>
<comment type="catalytic activity">
    <reaction evidence="1 7">
        <text>Hydrolysis of terminal non-reducing beta-D-galactose residues in beta-D-galactosides.</text>
        <dbReference type="EC" id="3.2.1.23"/>
    </reaction>
</comment>
<dbReference type="EMBL" id="JAGKQM010000004">
    <property type="protein sequence ID" value="KAH0928691.1"/>
    <property type="molecule type" value="Genomic_DNA"/>
</dbReference>
<dbReference type="SUPFAM" id="SSF51445">
    <property type="entry name" value="(Trans)glycosidases"/>
    <property type="match status" value="1"/>
</dbReference>
<evidence type="ECO:0000256" key="2">
    <source>
        <dbReference type="ARBA" id="ARBA00009809"/>
    </source>
</evidence>
<comment type="caution">
    <text evidence="12">The sequence shown here is derived from an EMBL/GenBank/DDBJ whole genome shotgun (WGS) entry which is preliminary data.</text>
</comment>
<evidence type="ECO:0000256" key="5">
    <source>
        <dbReference type="ARBA" id="ARBA00022801"/>
    </source>
</evidence>
<organism evidence="12 13">
    <name type="scientific">Brassica napus</name>
    <name type="common">Rape</name>
    <dbReference type="NCBI Taxonomy" id="3708"/>
    <lineage>
        <taxon>Eukaryota</taxon>
        <taxon>Viridiplantae</taxon>
        <taxon>Streptophyta</taxon>
        <taxon>Embryophyta</taxon>
        <taxon>Tracheophyta</taxon>
        <taxon>Spermatophyta</taxon>
        <taxon>Magnoliopsida</taxon>
        <taxon>eudicotyledons</taxon>
        <taxon>Gunneridae</taxon>
        <taxon>Pentapetalae</taxon>
        <taxon>rosids</taxon>
        <taxon>malvids</taxon>
        <taxon>Brassicales</taxon>
        <taxon>Brassicaceae</taxon>
        <taxon>Brassiceae</taxon>
        <taxon>Brassica</taxon>
    </lineage>
</organism>
<dbReference type="SUPFAM" id="SSF49785">
    <property type="entry name" value="Galactose-binding domain-like"/>
    <property type="match status" value="2"/>
</dbReference>
<accession>A0ABQ8DH88</accession>
<feature type="non-terminal residue" evidence="12">
    <location>
        <position position="1"/>
    </location>
</feature>
<dbReference type="InterPro" id="IPR019801">
    <property type="entry name" value="Glyco_hydro_35_CS"/>
</dbReference>
<dbReference type="Gene3D" id="2.60.120.260">
    <property type="entry name" value="Galactose-binding domain-like"/>
    <property type="match status" value="2"/>
</dbReference>
<dbReference type="InterPro" id="IPR041392">
    <property type="entry name" value="GHD"/>
</dbReference>
<keyword evidence="13" id="KW-1185">Reference proteome</keyword>
<dbReference type="PROSITE" id="PS01182">
    <property type="entry name" value="GLYCOSYL_HYDROL_F35"/>
    <property type="match status" value="1"/>
</dbReference>
<dbReference type="Proteomes" id="UP000824890">
    <property type="component" value="Unassembled WGS sequence"/>
</dbReference>
<feature type="domain" description="Beta-galactosidase beta-sandwich" evidence="10">
    <location>
        <begin position="364"/>
        <end position="419"/>
    </location>
</feature>
<keyword evidence="6 7" id="KW-0326">Glycosidase</keyword>
<dbReference type="PRINTS" id="PR00742">
    <property type="entry name" value="GLHYDRLASE35"/>
</dbReference>
<dbReference type="EC" id="3.2.1.23" evidence="3 7"/>
<dbReference type="Pfam" id="PF21467">
    <property type="entry name" value="BetaGal_gal-bd"/>
    <property type="match status" value="2"/>
</dbReference>
<feature type="domain" description="Glycoside hydrolase 35 catalytic" evidence="9">
    <location>
        <begin position="53"/>
        <end position="340"/>
    </location>
</feature>
<evidence type="ECO:0000256" key="8">
    <source>
        <dbReference type="RuleBase" id="RU003679"/>
    </source>
</evidence>
<evidence type="ECO:0000256" key="3">
    <source>
        <dbReference type="ARBA" id="ARBA00012756"/>
    </source>
</evidence>
<evidence type="ECO:0000256" key="6">
    <source>
        <dbReference type="ARBA" id="ARBA00023295"/>
    </source>
</evidence>
<dbReference type="Gene3D" id="3.20.20.80">
    <property type="entry name" value="Glycosidases"/>
    <property type="match status" value="1"/>
</dbReference>
<dbReference type="InterPro" id="IPR001944">
    <property type="entry name" value="Glycoside_Hdrlase_35"/>
</dbReference>
<keyword evidence="5 7" id="KW-0378">Hydrolase</keyword>
<evidence type="ECO:0000256" key="1">
    <source>
        <dbReference type="ARBA" id="ARBA00001412"/>
    </source>
</evidence>
<sequence length="729" mass="81590">LSKSPLPVSKYKLISGKMVMNFRDKAWIFLAIMCFSLLICSTKALVSYDHKALIINGQKRILLSGSIHYPRSTPEMWPDLIKKAKEGGLDVIQTYVFWNGHEPSPGQYYFGDRYDLVRFIKLVQQAGLYVSLRIGPYVCAEWNFGTDNGPFKTAMQKFTKKIVDIMKEEKLFETQGGPIILSQIENEYGPMEWEIGSAGKAYTKWTAAMALGLSTGVPWVMCKQDDAPYPIINTCNGFYCEGFKPNSVDQPKMWTENWTGWFTEFGGAIPNRPVEDLAFSVARFIQNGGSFMNYYMYHGGTNFDRTSGEFITTSYDYDAPLDEYGLLREPKYSHLKELHKIIKLCEPALVSVDPTINSLGNKQEAHVFKSKTSCAAFLSNYDTSYPAKVMFRGFPYDLPPWSISILPDCKTEYHNTAKIRSPSILMKMVPTSTRLSWESYNEAIPSSGDYGTFARDGLLEQISMTRDKTDYFWYLTDITISSNEGFLKTGEDPLLTICSAGHALHVFVNGQLAGTSYGALSSPKLTFSQRIKLREGVNKLAILSTAVGLPNAGVHYETWNTGVLGPATLNGVNSGAWDMSKWKWSYKIGTKGEAMSLHTTTGSSSVEWTEGSFVAVKQPLTWYKSSFNAPVGNEPIALDMNTMGKGQVWVNGRNIGRHWPAYTAHGNCGRCNYAGIYSEKKCLSNCGQSSQRWYHVPRSWLKPSGNLLVVFEEWGGDPSGISVVKRTDK</sequence>